<evidence type="ECO:0000313" key="2">
    <source>
        <dbReference type="EMBL" id="KFG25308.1"/>
    </source>
</evidence>
<dbReference type="Proteomes" id="UP000054524">
    <property type="component" value="Unassembled WGS sequence"/>
</dbReference>
<sequence>MKQPVQKELTLIGKYIRERIVEMEISMQVRNVKEPLHISNESFEKKMRRKMATSGRGKRAKMSVYSEGLGERDLSSEEILESEQIDEEPSSEEKTHICTERKDAQRNKEVVPSRIPVPPGRKMKCGCASHGTSKGITYVASSSTATRRKNIPQ</sequence>
<organism evidence="2 3">
    <name type="scientific">Nematocida ausubeli (strain ATCC PRA-371 / ERTm2)</name>
    <name type="common">Nematode killer fungus</name>
    <dbReference type="NCBI Taxonomy" id="1913371"/>
    <lineage>
        <taxon>Eukaryota</taxon>
        <taxon>Fungi</taxon>
        <taxon>Fungi incertae sedis</taxon>
        <taxon>Microsporidia</taxon>
        <taxon>Nematocida</taxon>
    </lineage>
</organism>
<dbReference type="HOGENOM" id="CLU_1713776_0_0_1"/>
<dbReference type="EMBL" id="AKIJ01000005">
    <property type="protein sequence ID" value="KFG25308.1"/>
    <property type="molecule type" value="Genomic_DNA"/>
</dbReference>
<feature type="compositionally biased region" description="Basic residues" evidence="1">
    <location>
        <begin position="46"/>
        <end position="61"/>
    </location>
</feature>
<dbReference type="AlphaFoldDB" id="A0A086IZJ0"/>
<comment type="caution">
    <text evidence="2">The sequence shown here is derived from an EMBL/GenBank/DDBJ whole genome shotgun (WGS) entry which is preliminary data.</text>
</comment>
<accession>A0A086IZJ0</accession>
<reference evidence="2 3" key="1">
    <citation type="journal article" date="2014" name="Genome Announc.">
        <title>Genome Sequence of the Microsporidian Species Nematocida sp1 Strain ERTm6 (ATCC PRA-372).</title>
        <authorList>
            <person name="Bakowski M.A."/>
            <person name="Priest M."/>
            <person name="Young S."/>
            <person name="Cuomo C.A."/>
            <person name="Troemel E.R."/>
        </authorList>
    </citation>
    <scope>NUCLEOTIDE SEQUENCE [LARGE SCALE GENOMIC DNA]</scope>
    <source>
        <strain evidence="2 3">ERTm6</strain>
    </source>
</reference>
<feature type="compositionally biased region" description="Basic and acidic residues" evidence="1">
    <location>
        <begin position="91"/>
        <end position="111"/>
    </location>
</feature>
<evidence type="ECO:0000256" key="1">
    <source>
        <dbReference type="SAM" id="MobiDB-lite"/>
    </source>
</evidence>
<evidence type="ECO:0000313" key="3">
    <source>
        <dbReference type="Proteomes" id="UP000054524"/>
    </source>
</evidence>
<dbReference type="RefSeq" id="XP_052903863.1">
    <property type="nucleotide sequence ID" value="XM_053049692.1"/>
</dbReference>
<keyword evidence="3" id="KW-1185">Reference proteome</keyword>
<dbReference type="GeneID" id="77677052"/>
<feature type="compositionally biased region" description="Acidic residues" evidence="1">
    <location>
        <begin position="76"/>
        <end position="90"/>
    </location>
</feature>
<feature type="region of interest" description="Disordered" evidence="1">
    <location>
        <begin position="43"/>
        <end position="134"/>
    </location>
</feature>
<proteinExistence type="predicted"/>
<name>A0A086IZJ0_NEMA1</name>
<gene>
    <name evidence="2" type="ORF">NESG_02079</name>
</gene>
<protein>
    <submittedName>
        <fullName evidence="2">Uncharacterized protein</fullName>
    </submittedName>
</protein>